<protein>
    <submittedName>
        <fullName evidence="1">Uncharacterized protein</fullName>
    </submittedName>
</protein>
<accession>F8AHA6</accession>
<name>F8AHA6_PYRYC</name>
<dbReference type="eggNOG" id="arCOG07350">
    <property type="taxonomic scope" value="Archaea"/>
</dbReference>
<dbReference type="EMBL" id="CP002779">
    <property type="protein sequence ID" value="AEH25340.1"/>
    <property type="molecule type" value="Genomic_DNA"/>
</dbReference>
<reference evidence="1 2" key="1">
    <citation type="journal article" date="2011" name="J. Bacteriol.">
        <title>Complete genome sequence of the obligate piezophilic hyperthermophilic archaeon Pyrococcus yayanosii CH1.</title>
        <authorList>
            <person name="Jun X."/>
            <person name="Lupeng L."/>
            <person name="Minjuan X."/>
            <person name="Oger P."/>
            <person name="Fengping W."/>
            <person name="Jebbar M."/>
            <person name="Xiang X."/>
        </authorList>
    </citation>
    <scope>NUCLEOTIDE SEQUENCE [LARGE SCALE GENOMIC DNA]</scope>
    <source>
        <strain evidence="2">CH1 / JCM 16557</strain>
    </source>
</reference>
<evidence type="ECO:0000313" key="1">
    <source>
        <dbReference type="EMBL" id="AEH25340.1"/>
    </source>
</evidence>
<organism evidence="1 2">
    <name type="scientific">Pyrococcus yayanosii (strain CH1 / JCM 16557)</name>
    <dbReference type="NCBI Taxonomy" id="529709"/>
    <lineage>
        <taxon>Archaea</taxon>
        <taxon>Methanobacteriati</taxon>
        <taxon>Methanobacteriota</taxon>
        <taxon>Thermococci</taxon>
        <taxon>Thermococcales</taxon>
        <taxon>Thermococcaceae</taxon>
        <taxon>Pyrococcus</taxon>
    </lineage>
</organism>
<dbReference type="OrthoDB" id="85965at2157"/>
<dbReference type="KEGG" id="pya:PYCH_16800"/>
<dbReference type="HOGENOM" id="CLU_078426_0_0_2"/>
<dbReference type="Proteomes" id="UP000008386">
    <property type="component" value="Chromosome"/>
</dbReference>
<gene>
    <name evidence="1" type="ordered locus">PYCH_16800</name>
</gene>
<dbReference type="GeneID" id="10838243"/>
<evidence type="ECO:0000313" key="2">
    <source>
        <dbReference type="Proteomes" id="UP000008386"/>
    </source>
</evidence>
<sequence>MGISVGGINIAFSGELDDSFEEAFRGLFARRYLPDVSKASGDFHVLIERFKGESFRVFSAVYDHEGKDEYKIESGVPSPYSNEAPVFFLLQAVARAGAKLGRIFITDSVGILKEDGTAILFIGYPHTGKSTMSVLAMVHGLTVLSTENTVIEVRNDKLYIVSGTEILVYDPRIEEVYGVRAPYDERTRSGYRIKEINDAERRNALRKGVEIDTIVLLHAAFNCGKASFSPIRGRKVRKTLWYFSTALMKGLDYYEPMPLHVPMNNEITQNLKLFLETASRNYSNKMFEAFGNHRDVFEMALRLNHFGL</sequence>
<keyword evidence="2" id="KW-1185">Reference proteome</keyword>
<proteinExistence type="predicted"/>
<dbReference type="RefSeq" id="WP_013906396.1">
    <property type="nucleotide sequence ID" value="NC_015680.1"/>
</dbReference>
<dbReference type="AlphaFoldDB" id="F8AHA6"/>